<keyword evidence="3" id="KW-0238">DNA-binding</keyword>
<gene>
    <name evidence="6" type="ORF">EV139_0378</name>
</gene>
<dbReference type="InterPro" id="IPR000847">
    <property type="entry name" value="LysR_HTH_N"/>
</dbReference>
<dbReference type="InterPro" id="IPR005119">
    <property type="entry name" value="LysR_subst-bd"/>
</dbReference>
<dbReference type="GO" id="GO:0032993">
    <property type="term" value="C:protein-DNA complex"/>
    <property type="evidence" value="ECO:0007669"/>
    <property type="project" value="TreeGrafter"/>
</dbReference>
<evidence type="ECO:0000256" key="4">
    <source>
        <dbReference type="ARBA" id="ARBA00023163"/>
    </source>
</evidence>
<dbReference type="EMBL" id="SHKI01000002">
    <property type="protein sequence ID" value="RZT68652.1"/>
    <property type="molecule type" value="Genomic_DNA"/>
</dbReference>
<sequence length="297" mass="32076">MDTRRLRFIFELSRLGSMRAVADVLHTSTSTVSQQIALLARELGTELIFPVGRGVRLTPAGERLAEHAGGILAAVQRARLDLDPTAAPAGTVRVTGFSSAIRRAVLPVVRELAEHHPSVTVEIHQHEPEGALAMLAADRTDLALTYDYDIAPMPRGAEWVTRQLWSTPWSLGVPEESLTRIPEGAAAPLTAYRHSAWIGNSRNRADEDALRIVASVAGFPVRVTHAADSLDLVEEFIVAGLGVGLLPSDRPARPGVALLPLRDPGVNLRTYLQLRDGRDSWPALALVRDMIAARGAA</sequence>
<reference evidence="6 7" key="1">
    <citation type="journal article" date="2015" name="Stand. Genomic Sci.">
        <title>Genomic Encyclopedia of Bacterial and Archaeal Type Strains, Phase III: the genomes of soil and plant-associated and newly described type strains.</title>
        <authorList>
            <person name="Whitman W.B."/>
            <person name="Woyke T."/>
            <person name="Klenk H.P."/>
            <person name="Zhou Y."/>
            <person name="Lilburn T.G."/>
            <person name="Beck B.J."/>
            <person name="De Vos P."/>
            <person name="Vandamme P."/>
            <person name="Eisen J.A."/>
            <person name="Garrity G."/>
            <person name="Hugenholtz P."/>
            <person name="Kyrpides N.C."/>
        </authorList>
    </citation>
    <scope>NUCLEOTIDE SEQUENCE [LARGE SCALE GENOMIC DNA]</scope>
    <source>
        <strain evidence="6 7">RF6</strain>
    </source>
</reference>
<feature type="domain" description="HTH lysR-type" evidence="5">
    <location>
        <begin position="1"/>
        <end position="58"/>
    </location>
</feature>
<dbReference type="SUPFAM" id="SSF46785">
    <property type="entry name" value="Winged helix' DNA-binding domain"/>
    <property type="match status" value="1"/>
</dbReference>
<dbReference type="SUPFAM" id="SSF53850">
    <property type="entry name" value="Periplasmic binding protein-like II"/>
    <property type="match status" value="1"/>
</dbReference>
<proteinExistence type="inferred from homology"/>
<comment type="caution">
    <text evidence="6">The sequence shown here is derived from an EMBL/GenBank/DDBJ whole genome shotgun (WGS) entry which is preliminary data.</text>
</comment>
<protein>
    <submittedName>
        <fullName evidence="6">LysR family transcriptional regulator</fullName>
    </submittedName>
</protein>
<dbReference type="Pfam" id="PF00126">
    <property type="entry name" value="HTH_1"/>
    <property type="match status" value="1"/>
</dbReference>
<keyword evidence="4" id="KW-0804">Transcription</keyword>
<organism evidence="6 7">
    <name type="scientific">Leucobacter luti</name>
    <dbReference type="NCBI Taxonomy" id="340320"/>
    <lineage>
        <taxon>Bacteria</taxon>
        <taxon>Bacillati</taxon>
        <taxon>Actinomycetota</taxon>
        <taxon>Actinomycetes</taxon>
        <taxon>Micrococcales</taxon>
        <taxon>Microbacteriaceae</taxon>
        <taxon>Leucobacter</taxon>
    </lineage>
</organism>
<dbReference type="Gene3D" id="3.40.190.10">
    <property type="entry name" value="Periplasmic binding protein-like II"/>
    <property type="match status" value="2"/>
</dbReference>
<dbReference type="PANTHER" id="PTHR30346">
    <property type="entry name" value="TRANSCRIPTIONAL DUAL REGULATOR HCAR-RELATED"/>
    <property type="match status" value="1"/>
</dbReference>
<evidence type="ECO:0000256" key="2">
    <source>
        <dbReference type="ARBA" id="ARBA00023015"/>
    </source>
</evidence>
<name>A0A4Q7U8J1_9MICO</name>
<dbReference type="InterPro" id="IPR036390">
    <property type="entry name" value="WH_DNA-bd_sf"/>
</dbReference>
<dbReference type="Proteomes" id="UP000291832">
    <property type="component" value="Unassembled WGS sequence"/>
</dbReference>
<dbReference type="PROSITE" id="PS50931">
    <property type="entry name" value="HTH_LYSR"/>
    <property type="match status" value="1"/>
</dbReference>
<dbReference type="OrthoDB" id="4131546at2"/>
<keyword evidence="2" id="KW-0805">Transcription regulation</keyword>
<dbReference type="PANTHER" id="PTHR30346:SF29">
    <property type="entry name" value="LYSR SUBSTRATE-BINDING"/>
    <property type="match status" value="1"/>
</dbReference>
<evidence type="ECO:0000313" key="6">
    <source>
        <dbReference type="EMBL" id="RZT68652.1"/>
    </source>
</evidence>
<accession>A0A4Q7U8J1</accession>
<dbReference type="AlphaFoldDB" id="A0A4Q7U8J1"/>
<evidence type="ECO:0000256" key="3">
    <source>
        <dbReference type="ARBA" id="ARBA00023125"/>
    </source>
</evidence>
<keyword evidence="7" id="KW-1185">Reference proteome</keyword>
<evidence type="ECO:0000259" key="5">
    <source>
        <dbReference type="PROSITE" id="PS50931"/>
    </source>
</evidence>
<dbReference type="Gene3D" id="1.10.10.10">
    <property type="entry name" value="Winged helix-like DNA-binding domain superfamily/Winged helix DNA-binding domain"/>
    <property type="match status" value="1"/>
</dbReference>
<comment type="similarity">
    <text evidence="1">Belongs to the LysR transcriptional regulatory family.</text>
</comment>
<dbReference type="RefSeq" id="WP_130452616.1">
    <property type="nucleotide sequence ID" value="NZ_QYAG01000004.1"/>
</dbReference>
<evidence type="ECO:0000313" key="7">
    <source>
        <dbReference type="Proteomes" id="UP000291832"/>
    </source>
</evidence>
<evidence type="ECO:0000256" key="1">
    <source>
        <dbReference type="ARBA" id="ARBA00009437"/>
    </source>
</evidence>
<dbReference type="InterPro" id="IPR036388">
    <property type="entry name" value="WH-like_DNA-bd_sf"/>
</dbReference>
<dbReference type="Pfam" id="PF03466">
    <property type="entry name" value="LysR_substrate"/>
    <property type="match status" value="1"/>
</dbReference>
<dbReference type="GO" id="GO:0003700">
    <property type="term" value="F:DNA-binding transcription factor activity"/>
    <property type="evidence" value="ECO:0007669"/>
    <property type="project" value="InterPro"/>
</dbReference>
<dbReference type="GO" id="GO:0003677">
    <property type="term" value="F:DNA binding"/>
    <property type="evidence" value="ECO:0007669"/>
    <property type="project" value="UniProtKB-KW"/>
</dbReference>